<name>A0AAN7GYV8_9MYRT</name>
<protein>
    <submittedName>
        <fullName evidence="2">Uncharacterized protein</fullName>
    </submittedName>
</protein>
<feature type="transmembrane region" description="Helical" evidence="1">
    <location>
        <begin position="34"/>
        <end position="57"/>
    </location>
</feature>
<feature type="transmembrane region" description="Helical" evidence="1">
    <location>
        <begin position="77"/>
        <end position="95"/>
    </location>
</feature>
<reference evidence="2 3" key="1">
    <citation type="journal article" date="2023" name="Hortic Res">
        <title>Pangenome of water caltrop reveals structural variations and asymmetric subgenome divergence after allopolyploidization.</title>
        <authorList>
            <person name="Zhang X."/>
            <person name="Chen Y."/>
            <person name="Wang L."/>
            <person name="Yuan Y."/>
            <person name="Fang M."/>
            <person name="Shi L."/>
            <person name="Lu R."/>
            <person name="Comes H.P."/>
            <person name="Ma Y."/>
            <person name="Chen Y."/>
            <person name="Huang G."/>
            <person name="Zhou Y."/>
            <person name="Zheng Z."/>
            <person name="Qiu Y."/>
        </authorList>
    </citation>
    <scope>NUCLEOTIDE SEQUENCE [LARGE SCALE GENOMIC DNA]</scope>
    <source>
        <tissue evidence="2">Roots</tissue>
    </source>
</reference>
<comment type="caution">
    <text evidence="2">The sequence shown here is derived from an EMBL/GenBank/DDBJ whole genome shotgun (WGS) entry which is preliminary data.</text>
</comment>
<evidence type="ECO:0000313" key="3">
    <source>
        <dbReference type="Proteomes" id="UP001345219"/>
    </source>
</evidence>
<gene>
    <name evidence="2" type="ORF">SAY87_027226</name>
</gene>
<dbReference type="Proteomes" id="UP001345219">
    <property type="component" value="Chromosome 21"/>
</dbReference>
<keyword evidence="1" id="KW-0472">Membrane</keyword>
<accession>A0AAN7GYV8</accession>
<proteinExistence type="predicted"/>
<evidence type="ECO:0000313" key="2">
    <source>
        <dbReference type="EMBL" id="KAK4749777.1"/>
    </source>
</evidence>
<sequence>MMRSLERACHCTLYVILKCLLSRGVAMNERGIHVAAYACDSVLVSCLYFLCSMAVLFPPTCFIPYRLLLLALIFKKPSYKFYYILLSIFISETIFNGEVINKQIKCNISRILKLLLLSFLLYISGP</sequence>
<keyword evidence="1" id="KW-1133">Transmembrane helix</keyword>
<dbReference type="AlphaFoldDB" id="A0AAN7GYV8"/>
<keyword evidence="1" id="KW-0812">Transmembrane</keyword>
<dbReference type="EMBL" id="JAXIOK010000018">
    <property type="protein sequence ID" value="KAK4749777.1"/>
    <property type="molecule type" value="Genomic_DNA"/>
</dbReference>
<keyword evidence="3" id="KW-1185">Reference proteome</keyword>
<evidence type="ECO:0000256" key="1">
    <source>
        <dbReference type="SAM" id="Phobius"/>
    </source>
</evidence>
<organism evidence="2 3">
    <name type="scientific">Trapa incisa</name>
    <dbReference type="NCBI Taxonomy" id="236973"/>
    <lineage>
        <taxon>Eukaryota</taxon>
        <taxon>Viridiplantae</taxon>
        <taxon>Streptophyta</taxon>
        <taxon>Embryophyta</taxon>
        <taxon>Tracheophyta</taxon>
        <taxon>Spermatophyta</taxon>
        <taxon>Magnoliopsida</taxon>
        <taxon>eudicotyledons</taxon>
        <taxon>Gunneridae</taxon>
        <taxon>Pentapetalae</taxon>
        <taxon>rosids</taxon>
        <taxon>malvids</taxon>
        <taxon>Myrtales</taxon>
        <taxon>Lythraceae</taxon>
        <taxon>Trapa</taxon>
    </lineage>
</organism>